<dbReference type="EMBL" id="JABFAD010000005">
    <property type="protein sequence ID" value="MBA0798931.1"/>
    <property type="molecule type" value="Genomic_DNA"/>
</dbReference>
<protein>
    <submittedName>
        <fullName evidence="1">Uncharacterized protein</fullName>
    </submittedName>
</protein>
<dbReference type="AlphaFoldDB" id="A0A7J9GN02"/>
<keyword evidence="2" id="KW-1185">Reference proteome</keyword>
<reference evidence="1 2" key="1">
    <citation type="journal article" date="2019" name="Genome Biol. Evol.">
        <title>Insights into the evolution of the New World diploid cottons (Gossypium, subgenus Houzingenia) based on genome sequencing.</title>
        <authorList>
            <person name="Grover C.E."/>
            <person name="Arick M.A. 2nd"/>
            <person name="Thrash A."/>
            <person name="Conover J.L."/>
            <person name="Sanders W.S."/>
            <person name="Peterson D.G."/>
            <person name="Frelichowski J.E."/>
            <person name="Scheffler J.A."/>
            <person name="Scheffler B.E."/>
            <person name="Wendel J.F."/>
        </authorList>
    </citation>
    <scope>NUCLEOTIDE SEQUENCE [LARGE SCALE GENOMIC DNA]</scope>
    <source>
        <strain evidence="1">0</strain>
        <tissue evidence="1">Leaf</tissue>
    </source>
</reference>
<gene>
    <name evidence="1" type="ORF">Gohar_009478</name>
</gene>
<sequence length="95" mass="10877">MAKSLIRLDDKHISINQLQMTYIHNLPALTSPLIEPYLRDVRFLHVTLMGKVVNWTPLLLPIDGPVVTGLVVEPIGEMYASNFWAGFRKQFMEPE</sequence>
<comment type="caution">
    <text evidence="1">The sequence shown here is derived from an EMBL/GenBank/DDBJ whole genome shotgun (WGS) entry which is preliminary data.</text>
</comment>
<dbReference type="Proteomes" id="UP000593560">
    <property type="component" value="Unassembled WGS sequence"/>
</dbReference>
<name>A0A7J9GN02_9ROSI</name>
<proteinExistence type="predicted"/>
<accession>A0A7J9GN02</accession>
<organism evidence="1 2">
    <name type="scientific">Gossypium harknessii</name>
    <dbReference type="NCBI Taxonomy" id="34285"/>
    <lineage>
        <taxon>Eukaryota</taxon>
        <taxon>Viridiplantae</taxon>
        <taxon>Streptophyta</taxon>
        <taxon>Embryophyta</taxon>
        <taxon>Tracheophyta</taxon>
        <taxon>Spermatophyta</taxon>
        <taxon>Magnoliopsida</taxon>
        <taxon>eudicotyledons</taxon>
        <taxon>Gunneridae</taxon>
        <taxon>Pentapetalae</taxon>
        <taxon>rosids</taxon>
        <taxon>malvids</taxon>
        <taxon>Malvales</taxon>
        <taxon>Malvaceae</taxon>
        <taxon>Malvoideae</taxon>
        <taxon>Gossypium</taxon>
    </lineage>
</organism>
<evidence type="ECO:0000313" key="2">
    <source>
        <dbReference type="Proteomes" id="UP000593560"/>
    </source>
</evidence>
<evidence type="ECO:0000313" key="1">
    <source>
        <dbReference type="EMBL" id="MBA0798931.1"/>
    </source>
</evidence>